<evidence type="ECO:0000313" key="2">
    <source>
        <dbReference type="EMBL" id="KAJ7191279.1"/>
    </source>
</evidence>
<sequence>MPDAVETHLKRELMHAVWDMLLDDDFIKACDDGLEILCYDKILRDVFPWIYLYGADYPERVLLATVRNMGGCPCPRCFIKKLQIAETGMKRDMQRRQNIRKVDHWWLAQIEKARTGIFNRGLGVNSAFVEALLKDNSWVPTRNAFAKWQIMFVPDVLHEVELGVVKALFIHIVRLLYAHGDSAVSELDARFRQIPTFGRATIRKFLRNVSEMKQFAARDYEDIIQCALPPLEGLYPQFNKLLLDVCFDLATFHGMAKLRLHTNKAVADFRVVTTDMCASIRKFARDTQKIKTFETPRERDRRSKRAQAAKQRTPANAAANATSGSTAAPQPPLTAPAATGSISARREKVFNVETPKFHSLAYYPDSVKEHGSLDSHTTQNSEGAHRKPKLMYGKTNKRNHVPQIAAHDRRQRLLRRMRARREEELVQAAKKAAGAAENSEGAEDVRKAARAHRTVTSTILREALQPNEVTPRAAPDHHHRISGEAIPLPHDGERSTRMAPPPENSSCYK</sequence>
<feature type="compositionally biased region" description="Low complexity" evidence="1">
    <location>
        <begin position="308"/>
        <end position="328"/>
    </location>
</feature>
<protein>
    <submittedName>
        <fullName evidence="2">Uncharacterized protein</fullName>
    </submittedName>
</protein>
<evidence type="ECO:0000256" key="1">
    <source>
        <dbReference type="SAM" id="MobiDB-lite"/>
    </source>
</evidence>
<dbReference type="Pfam" id="PF18759">
    <property type="entry name" value="Plavaka"/>
    <property type="match status" value="1"/>
</dbReference>
<proteinExistence type="predicted"/>
<dbReference type="EMBL" id="JARJCW010000135">
    <property type="protein sequence ID" value="KAJ7191279.1"/>
    <property type="molecule type" value="Genomic_DNA"/>
</dbReference>
<comment type="caution">
    <text evidence="2">The sequence shown here is derived from an EMBL/GenBank/DDBJ whole genome shotgun (WGS) entry which is preliminary data.</text>
</comment>
<evidence type="ECO:0000313" key="3">
    <source>
        <dbReference type="Proteomes" id="UP001219525"/>
    </source>
</evidence>
<feature type="region of interest" description="Disordered" evidence="1">
    <location>
        <begin position="290"/>
        <end position="340"/>
    </location>
</feature>
<organism evidence="2 3">
    <name type="scientific">Mycena pura</name>
    <dbReference type="NCBI Taxonomy" id="153505"/>
    <lineage>
        <taxon>Eukaryota</taxon>
        <taxon>Fungi</taxon>
        <taxon>Dikarya</taxon>
        <taxon>Basidiomycota</taxon>
        <taxon>Agaricomycotina</taxon>
        <taxon>Agaricomycetes</taxon>
        <taxon>Agaricomycetidae</taxon>
        <taxon>Agaricales</taxon>
        <taxon>Marasmiineae</taxon>
        <taxon>Mycenaceae</taxon>
        <taxon>Mycena</taxon>
    </lineage>
</organism>
<reference evidence="2" key="1">
    <citation type="submission" date="2023-03" db="EMBL/GenBank/DDBJ databases">
        <title>Massive genome expansion in bonnet fungi (Mycena s.s.) driven by repeated elements and novel gene families across ecological guilds.</title>
        <authorList>
            <consortium name="Lawrence Berkeley National Laboratory"/>
            <person name="Harder C.B."/>
            <person name="Miyauchi S."/>
            <person name="Viragh M."/>
            <person name="Kuo A."/>
            <person name="Thoen E."/>
            <person name="Andreopoulos B."/>
            <person name="Lu D."/>
            <person name="Skrede I."/>
            <person name="Drula E."/>
            <person name="Henrissat B."/>
            <person name="Morin E."/>
            <person name="Kohler A."/>
            <person name="Barry K."/>
            <person name="LaButti K."/>
            <person name="Morin E."/>
            <person name="Salamov A."/>
            <person name="Lipzen A."/>
            <person name="Mereny Z."/>
            <person name="Hegedus B."/>
            <person name="Baldrian P."/>
            <person name="Stursova M."/>
            <person name="Weitz H."/>
            <person name="Taylor A."/>
            <person name="Grigoriev I.V."/>
            <person name="Nagy L.G."/>
            <person name="Martin F."/>
            <person name="Kauserud H."/>
        </authorList>
    </citation>
    <scope>NUCLEOTIDE SEQUENCE</scope>
    <source>
        <strain evidence="2">9144</strain>
    </source>
</reference>
<keyword evidence="3" id="KW-1185">Reference proteome</keyword>
<dbReference type="InterPro" id="IPR041078">
    <property type="entry name" value="Plavaka"/>
</dbReference>
<feature type="compositionally biased region" description="Basic and acidic residues" evidence="1">
    <location>
        <begin position="290"/>
        <end position="301"/>
    </location>
</feature>
<dbReference type="AlphaFoldDB" id="A0AAD6USP1"/>
<feature type="region of interest" description="Disordered" evidence="1">
    <location>
        <begin position="463"/>
        <end position="509"/>
    </location>
</feature>
<dbReference type="Proteomes" id="UP001219525">
    <property type="component" value="Unassembled WGS sequence"/>
</dbReference>
<gene>
    <name evidence="2" type="ORF">GGX14DRAFT_579131</name>
</gene>
<accession>A0AAD6USP1</accession>
<name>A0AAD6USP1_9AGAR</name>